<proteinExistence type="predicted"/>
<organism evidence="1">
    <name type="scientific">Desulfatirhabdium butyrativorans</name>
    <dbReference type="NCBI Taxonomy" id="340467"/>
    <lineage>
        <taxon>Bacteria</taxon>
        <taxon>Pseudomonadati</taxon>
        <taxon>Thermodesulfobacteriota</taxon>
        <taxon>Desulfobacteria</taxon>
        <taxon>Desulfobacterales</taxon>
        <taxon>Desulfatirhabdiaceae</taxon>
        <taxon>Desulfatirhabdium</taxon>
    </lineage>
</organism>
<accession>A0A7C4RUU1</accession>
<gene>
    <name evidence="1" type="ORF">ENS29_17200</name>
</gene>
<sequence length="123" mass="14458">MMTLNDIRKNRQLLNEIDWEMTPEEAVRLYLEWGNNWARGNYVIRSKEDVSHYFVVNTWKGKPVLYLIRRNSDEARDLAQIDIPQPIADRFLESVGYNKGVYAVDGDLRLWLQQQLGLMPTSS</sequence>
<dbReference type="NCBIfam" id="NF045682">
    <property type="entry name" value="DVU0772_fam"/>
    <property type="match status" value="1"/>
</dbReference>
<name>A0A7C4RUU1_9BACT</name>
<dbReference type="InterPro" id="IPR059223">
    <property type="entry name" value="DVU0772-like"/>
</dbReference>
<dbReference type="EMBL" id="DSUH01000391">
    <property type="protein sequence ID" value="HGU34559.1"/>
    <property type="molecule type" value="Genomic_DNA"/>
</dbReference>
<protein>
    <submittedName>
        <fullName evidence="1">Uncharacterized protein</fullName>
    </submittedName>
</protein>
<evidence type="ECO:0000313" key="1">
    <source>
        <dbReference type="EMBL" id="HGU34559.1"/>
    </source>
</evidence>
<dbReference type="AlphaFoldDB" id="A0A7C4RUU1"/>
<reference evidence="1" key="1">
    <citation type="journal article" date="2020" name="mSystems">
        <title>Genome- and Community-Level Interaction Insights into Carbon Utilization and Element Cycling Functions of Hydrothermarchaeota in Hydrothermal Sediment.</title>
        <authorList>
            <person name="Zhou Z."/>
            <person name="Liu Y."/>
            <person name="Xu W."/>
            <person name="Pan J."/>
            <person name="Luo Z.H."/>
            <person name="Li M."/>
        </authorList>
    </citation>
    <scope>NUCLEOTIDE SEQUENCE [LARGE SCALE GENOMIC DNA]</scope>
    <source>
        <strain evidence="1">SpSt-477</strain>
    </source>
</reference>
<comment type="caution">
    <text evidence="1">The sequence shown here is derived from an EMBL/GenBank/DDBJ whole genome shotgun (WGS) entry which is preliminary data.</text>
</comment>